<evidence type="ECO:0000313" key="3">
    <source>
        <dbReference type="Proteomes" id="UP001266305"/>
    </source>
</evidence>
<accession>A0ABQ9TYG5</accession>
<dbReference type="Proteomes" id="UP001266305">
    <property type="component" value="Unassembled WGS sequence"/>
</dbReference>
<protein>
    <submittedName>
        <fullName evidence="2">Uncharacterized protein</fullName>
    </submittedName>
</protein>
<evidence type="ECO:0000313" key="2">
    <source>
        <dbReference type="EMBL" id="KAK2089855.1"/>
    </source>
</evidence>
<name>A0ABQ9TYG5_SAGOE</name>
<dbReference type="EMBL" id="JASSZA010000018">
    <property type="protein sequence ID" value="KAK2089855.1"/>
    <property type="molecule type" value="Genomic_DNA"/>
</dbReference>
<feature type="region of interest" description="Disordered" evidence="1">
    <location>
        <begin position="72"/>
        <end position="99"/>
    </location>
</feature>
<proteinExistence type="predicted"/>
<feature type="region of interest" description="Disordered" evidence="1">
    <location>
        <begin position="1"/>
        <end position="39"/>
    </location>
</feature>
<organism evidence="2 3">
    <name type="scientific">Saguinus oedipus</name>
    <name type="common">Cotton-top tamarin</name>
    <name type="synonym">Oedipomidas oedipus</name>
    <dbReference type="NCBI Taxonomy" id="9490"/>
    <lineage>
        <taxon>Eukaryota</taxon>
        <taxon>Metazoa</taxon>
        <taxon>Chordata</taxon>
        <taxon>Craniata</taxon>
        <taxon>Vertebrata</taxon>
        <taxon>Euteleostomi</taxon>
        <taxon>Mammalia</taxon>
        <taxon>Eutheria</taxon>
        <taxon>Euarchontoglires</taxon>
        <taxon>Primates</taxon>
        <taxon>Haplorrhini</taxon>
        <taxon>Platyrrhini</taxon>
        <taxon>Cebidae</taxon>
        <taxon>Callitrichinae</taxon>
        <taxon>Saguinus</taxon>
    </lineage>
</organism>
<evidence type="ECO:0000256" key="1">
    <source>
        <dbReference type="SAM" id="MobiDB-lite"/>
    </source>
</evidence>
<reference evidence="2 3" key="1">
    <citation type="submission" date="2023-05" db="EMBL/GenBank/DDBJ databases">
        <title>B98-5 Cell Line De Novo Hybrid Assembly: An Optical Mapping Approach.</title>
        <authorList>
            <person name="Kananen K."/>
            <person name="Auerbach J.A."/>
            <person name="Kautto E."/>
            <person name="Blachly J.S."/>
        </authorList>
    </citation>
    <scope>NUCLEOTIDE SEQUENCE [LARGE SCALE GENOMIC DNA]</scope>
    <source>
        <strain evidence="2">B95-8</strain>
        <tissue evidence="2">Cell line</tissue>
    </source>
</reference>
<keyword evidence="3" id="KW-1185">Reference proteome</keyword>
<gene>
    <name evidence="2" type="ORF">P7K49_032521</name>
</gene>
<comment type="caution">
    <text evidence="2">The sequence shown here is derived from an EMBL/GenBank/DDBJ whole genome shotgun (WGS) entry which is preliminary data.</text>
</comment>
<sequence length="99" mass="10618">MMDLHKPKGLMSSRLRSWPGSRGVGLAPAPEEGEQERRVEGARFGFVKSDSSVPLNRLRLSLHGAGAQALANAPFPTPPCPRLPGLGSRKSQAEVSDKM</sequence>